<comment type="caution">
    <text evidence="1">The sequence shown here is derived from an EMBL/GenBank/DDBJ whole genome shotgun (WGS) entry which is preliminary data.</text>
</comment>
<reference evidence="1" key="1">
    <citation type="submission" date="2023-11" db="EMBL/GenBank/DDBJ databases">
        <authorList>
            <person name="Poullet M."/>
        </authorList>
    </citation>
    <scope>NUCLEOTIDE SEQUENCE</scope>
    <source>
        <strain evidence="1">E1834</strain>
    </source>
</reference>
<proteinExistence type="predicted"/>
<accession>A0ACB1B0B5</accession>
<sequence length="259" mass="29724">MEPNSRKLTEKDMIYIEFYRKSASGFVSSDGPKTEETGNGGSDLKVEKNKDAKLLIENGNAVKEVKKSQKLMINFQKFISWLRNCFASINKNCLNSILHGILAFLTASLFFVFFLLILSGFWIAFTTIVSDPDLGKSGPVLALLSTIFLLSFVHLSFLFLYKIIRSCRIFSAKKDLITSIFNKYCLCWNVIFFLIIFVFILVLFFFIFEYIIFGNFSKNYFFTNRFITAILALLGLLASLIGYFSVLYLLLNKCRKFGH</sequence>
<keyword evidence="2" id="KW-1185">Reference proteome</keyword>
<organism evidence="1 2">
    <name type="scientific">Meloidogyne enterolobii</name>
    <name type="common">Root-knot nematode worm</name>
    <name type="synonym">Meloidogyne mayaguensis</name>
    <dbReference type="NCBI Taxonomy" id="390850"/>
    <lineage>
        <taxon>Eukaryota</taxon>
        <taxon>Metazoa</taxon>
        <taxon>Ecdysozoa</taxon>
        <taxon>Nematoda</taxon>
        <taxon>Chromadorea</taxon>
        <taxon>Rhabditida</taxon>
        <taxon>Tylenchina</taxon>
        <taxon>Tylenchomorpha</taxon>
        <taxon>Tylenchoidea</taxon>
        <taxon>Meloidogynidae</taxon>
        <taxon>Meloidogyninae</taxon>
        <taxon>Meloidogyne</taxon>
    </lineage>
</organism>
<protein>
    <submittedName>
        <fullName evidence="1">Uncharacterized protein</fullName>
    </submittedName>
</protein>
<name>A0ACB1B0B5_MELEN</name>
<dbReference type="EMBL" id="CAVMJV010000131">
    <property type="protein sequence ID" value="CAK5109018.1"/>
    <property type="molecule type" value="Genomic_DNA"/>
</dbReference>
<gene>
    <name evidence="1" type="ORF">MENTE1834_LOCUS44071</name>
</gene>
<evidence type="ECO:0000313" key="2">
    <source>
        <dbReference type="Proteomes" id="UP001497535"/>
    </source>
</evidence>
<evidence type="ECO:0000313" key="1">
    <source>
        <dbReference type="EMBL" id="CAK5109018.1"/>
    </source>
</evidence>
<dbReference type="Proteomes" id="UP001497535">
    <property type="component" value="Unassembled WGS sequence"/>
</dbReference>